<dbReference type="GO" id="GO:0005886">
    <property type="term" value="C:plasma membrane"/>
    <property type="evidence" value="ECO:0007669"/>
    <property type="project" value="TreeGrafter"/>
</dbReference>
<accession>A0A2I2FNI7</accession>
<dbReference type="InterPro" id="IPR022257">
    <property type="entry name" value="PHM7_ext"/>
</dbReference>
<dbReference type="GO" id="GO:0005227">
    <property type="term" value="F:calcium-activated cation channel activity"/>
    <property type="evidence" value="ECO:0007669"/>
    <property type="project" value="InterPro"/>
</dbReference>
<evidence type="ECO:0000256" key="6">
    <source>
        <dbReference type="ARBA" id="ARBA00023136"/>
    </source>
</evidence>
<comment type="subcellular location">
    <subcellularLocation>
        <location evidence="1">Membrane</location>
        <topology evidence="1">Multi-pass membrane protein</topology>
    </subcellularLocation>
</comment>
<dbReference type="AlphaFoldDB" id="A0A2I2FNI7"/>
<dbReference type="InterPro" id="IPR027815">
    <property type="entry name" value="CSC1/OSCA1-like_cyt"/>
</dbReference>
<feature type="transmembrane region" description="Helical" evidence="8">
    <location>
        <begin position="507"/>
        <end position="535"/>
    </location>
</feature>
<evidence type="ECO:0000256" key="4">
    <source>
        <dbReference type="ARBA" id="ARBA00022692"/>
    </source>
</evidence>
<dbReference type="PANTHER" id="PTHR13018">
    <property type="entry name" value="PROBABLE MEMBRANE PROTEIN DUF221-RELATED"/>
    <property type="match status" value="1"/>
</dbReference>
<feature type="domain" description="CSC1/OSCA1-like N-terminal transmembrane" evidence="11">
    <location>
        <begin position="32"/>
        <end position="182"/>
    </location>
</feature>
<feature type="transmembrane region" description="Helical" evidence="8">
    <location>
        <begin position="602"/>
        <end position="624"/>
    </location>
</feature>
<feature type="domain" description="CSC1/OSCA1-like 7TM region" evidence="9">
    <location>
        <begin position="417"/>
        <end position="687"/>
    </location>
</feature>
<evidence type="ECO:0000259" key="10">
    <source>
        <dbReference type="Pfam" id="PF12621"/>
    </source>
</evidence>
<dbReference type="GeneID" id="36527714"/>
<keyword evidence="14" id="KW-1185">Reference proteome</keyword>
<keyword evidence="5 8" id="KW-1133">Transmembrane helix</keyword>
<keyword evidence="3" id="KW-0813">Transport</keyword>
<evidence type="ECO:0000256" key="5">
    <source>
        <dbReference type="ARBA" id="ARBA00022989"/>
    </source>
</evidence>
<feature type="transmembrane region" description="Helical" evidence="8">
    <location>
        <begin position="555"/>
        <end position="581"/>
    </location>
</feature>
<feature type="transmembrane region" description="Helical" evidence="8">
    <location>
        <begin position="415"/>
        <end position="440"/>
    </location>
</feature>
<feature type="transmembrane region" description="Helical" evidence="8">
    <location>
        <begin position="30"/>
        <end position="53"/>
    </location>
</feature>
<evidence type="ECO:0000256" key="3">
    <source>
        <dbReference type="ARBA" id="ARBA00022448"/>
    </source>
</evidence>
<evidence type="ECO:0000313" key="13">
    <source>
        <dbReference type="EMBL" id="PLB42197.1"/>
    </source>
</evidence>
<evidence type="ECO:0000259" key="12">
    <source>
        <dbReference type="Pfam" id="PF14703"/>
    </source>
</evidence>
<evidence type="ECO:0000256" key="7">
    <source>
        <dbReference type="SAM" id="MobiDB-lite"/>
    </source>
</evidence>
<dbReference type="RefSeq" id="XP_024676209.1">
    <property type="nucleotide sequence ID" value="XM_024820554.1"/>
</dbReference>
<feature type="transmembrane region" description="Helical" evidence="8">
    <location>
        <begin position="697"/>
        <end position="716"/>
    </location>
</feature>
<dbReference type="EMBL" id="KZ559118">
    <property type="protein sequence ID" value="PLB42197.1"/>
    <property type="molecule type" value="Genomic_DNA"/>
</dbReference>
<evidence type="ECO:0000256" key="2">
    <source>
        <dbReference type="ARBA" id="ARBA00007779"/>
    </source>
</evidence>
<gene>
    <name evidence="13" type="ORF">BDW47DRAFT_98029</name>
</gene>
<feature type="transmembrane region" description="Helical" evidence="8">
    <location>
        <begin position="630"/>
        <end position="648"/>
    </location>
</feature>
<dbReference type="Pfam" id="PF13967">
    <property type="entry name" value="RSN1_TM"/>
    <property type="match status" value="1"/>
</dbReference>
<dbReference type="PANTHER" id="PTHR13018:SF26">
    <property type="entry name" value="DOMAIN PROTEIN, PUTATIVE (AFU_ORTHOLOGUE AFUA_5G10920)-RELATED"/>
    <property type="match status" value="1"/>
</dbReference>
<dbReference type="Proteomes" id="UP000234585">
    <property type="component" value="Unassembled WGS sequence"/>
</dbReference>
<keyword evidence="4 8" id="KW-0812">Transmembrane</keyword>
<dbReference type="Pfam" id="PF14703">
    <property type="entry name" value="PHM7_cyt"/>
    <property type="match status" value="1"/>
</dbReference>
<feature type="transmembrane region" description="Helical" evidence="8">
    <location>
        <begin position="669"/>
        <end position="691"/>
    </location>
</feature>
<dbReference type="InterPro" id="IPR045122">
    <property type="entry name" value="Csc1-like"/>
</dbReference>
<dbReference type="Pfam" id="PF12621">
    <property type="entry name" value="PHM7_ext"/>
    <property type="match status" value="1"/>
</dbReference>
<dbReference type="Pfam" id="PF02714">
    <property type="entry name" value="RSN1_7TM"/>
    <property type="match status" value="1"/>
</dbReference>
<sequence length="901" mass="100766">MNLRDVGLSGLHQMARRADEDPKDTSNSGFGLVTTIVPTLAVALIMVVLFIILRRSERRMYMPRTYLGVLRPEERTPPSSTGVLNWLRDMYKIPDEYVLQHHSMDAYLMLRFLKLVSMICFVGTCLTFPVLLPVNGTGGAGKRQLDILSMSNIKQEGYARYFAHTFIAWIFVGFIFYTITRENIFYINLRQAYSLSPAYASRLSSRTVLFTAVTEDYLDCDRIRRMFGVEKVKNVWLTTDTEELQDKVKERDDAAMKLEAAETKLIVMANAARRKALKKQGHADDDPIALETMGGEPDDESGSVASRWVKASDRPTHRLKMIIGKKVDTINWARSEIERLSPEIEELQAKHRAGDAKLVSSVFVEFYYQADAQAAYQSVAHNLPLHMAPRYIGLDPTQVIWQNLRIKWWERIMRYTLSVAFVFALVIFWAIPTAFVGAISNLNALTNMLPWLNFIYNAPGWLRSVINSLLPSVLMSVLMAMLPIILRLMAKIGGAPSLAEVELTTQNFYFAFQVVQVFLVVTIASSASSVATKIIENPASAASLLANNIPTASNFYISYIILQGLSFSSGALLQIGGLIVGKILGMFLDNTPRKIYTRWSTLAGLGWGTVYPVFTLLAVVAITYSCIAPLVIAFGAIGLYLFYFAYRYNMLYVSNADIDTQGKAYVRALQHITVGCYLLMGCLIGLFAIGAAGNSVAVGPLILMIIFLVFIIIYHVSLNNAMEPLINYLPKNLEAEEEALLASEKADMHRASDPQPEGSAANGAGENGEKGRVSNIASVDSAEKGLTGSSEVPQGNFLVRWLHPHRFSGYTQMRRLVPNAHDTTSYAPEVERNAYFHPAISSQPPLLWIPRDELGISRQEIQHSSKVIPITDEDSWLDEKNKIHWDMDKGIPPIYKDKIHF</sequence>
<name>A0A2I2FNI7_ASPCN</name>
<feature type="transmembrane region" description="Helical" evidence="8">
    <location>
        <begin position="460"/>
        <end position="486"/>
    </location>
</feature>
<evidence type="ECO:0008006" key="15">
    <source>
        <dbReference type="Google" id="ProtNLM"/>
    </source>
</evidence>
<organism evidence="13 14">
    <name type="scientific">Aspergillus candidus</name>
    <dbReference type="NCBI Taxonomy" id="41067"/>
    <lineage>
        <taxon>Eukaryota</taxon>
        <taxon>Fungi</taxon>
        <taxon>Dikarya</taxon>
        <taxon>Ascomycota</taxon>
        <taxon>Pezizomycotina</taxon>
        <taxon>Eurotiomycetes</taxon>
        <taxon>Eurotiomycetidae</taxon>
        <taxon>Eurotiales</taxon>
        <taxon>Aspergillaceae</taxon>
        <taxon>Aspergillus</taxon>
        <taxon>Aspergillus subgen. Circumdati</taxon>
    </lineage>
</organism>
<feature type="domain" description="10TM putative phosphate transporter extracellular tail" evidence="10">
    <location>
        <begin position="801"/>
        <end position="893"/>
    </location>
</feature>
<reference evidence="13 14" key="1">
    <citation type="submission" date="2017-12" db="EMBL/GenBank/DDBJ databases">
        <authorList>
            <consortium name="DOE Joint Genome Institute"/>
            <person name="Haridas S."/>
            <person name="Kjaerbolling I."/>
            <person name="Vesth T.C."/>
            <person name="Frisvad J.C."/>
            <person name="Nybo J.L."/>
            <person name="Theobald S."/>
            <person name="Kuo A."/>
            <person name="Bowyer P."/>
            <person name="Matsuda Y."/>
            <person name="Mondo S."/>
            <person name="Lyhne E.K."/>
            <person name="Kogle M.E."/>
            <person name="Clum A."/>
            <person name="Lipzen A."/>
            <person name="Salamov A."/>
            <person name="Ngan C.Y."/>
            <person name="Daum C."/>
            <person name="Chiniquy J."/>
            <person name="Barry K."/>
            <person name="LaButti K."/>
            <person name="Simmons B.A."/>
            <person name="Magnuson J.K."/>
            <person name="Mortensen U.H."/>
            <person name="Larsen T.O."/>
            <person name="Grigoriev I.V."/>
            <person name="Baker S.E."/>
            <person name="Andersen M.R."/>
            <person name="Nordberg H.P."/>
            <person name="Cantor M.N."/>
            <person name="Hua S.X."/>
        </authorList>
    </citation>
    <scope>NUCLEOTIDE SEQUENCE [LARGE SCALE GENOMIC DNA]</scope>
    <source>
        <strain evidence="13 14">CBS 102.13</strain>
    </source>
</reference>
<feature type="transmembrane region" description="Helical" evidence="8">
    <location>
        <begin position="158"/>
        <end position="180"/>
    </location>
</feature>
<feature type="domain" description="CSC1/OSCA1-like cytosolic" evidence="12">
    <location>
        <begin position="205"/>
        <end position="403"/>
    </location>
</feature>
<evidence type="ECO:0000259" key="11">
    <source>
        <dbReference type="Pfam" id="PF13967"/>
    </source>
</evidence>
<evidence type="ECO:0000259" key="9">
    <source>
        <dbReference type="Pfam" id="PF02714"/>
    </source>
</evidence>
<evidence type="ECO:0000313" key="14">
    <source>
        <dbReference type="Proteomes" id="UP000234585"/>
    </source>
</evidence>
<evidence type="ECO:0000256" key="8">
    <source>
        <dbReference type="SAM" id="Phobius"/>
    </source>
</evidence>
<dbReference type="InterPro" id="IPR032880">
    <property type="entry name" value="CSC1/OSCA1-like_N"/>
</dbReference>
<dbReference type="OrthoDB" id="1076608at2759"/>
<feature type="region of interest" description="Disordered" evidence="7">
    <location>
        <begin position="745"/>
        <end position="772"/>
    </location>
</feature>
<evidence type="ECO:0000256" key="1">
    <source>
        <dbReference type="ARBA" id="ARBA00004141"/>
    </source>
</evidence>
<protein>
    <recommendedName>
        <fullName evidence="15">DUF221-domain-containing protein</fullName>
    </recommendedName>
</protein>
<proteinExistence type="inferred from homology"/>
<keyword evidence="6 8" id="KW-0472">Membrane</keyword>
<feature type="transmembrane region" description="Helical" evidence="8">
    <location>
        <begin position="112"/>
        <end position="132"/>
    </location>
</feature>
<dbReference type="InterPro" id="IPR003864">
    <property type="entry name" value="CSC1/OSCA1-like_7TM"/>
</dbReference>
<comment type="similarity">
    <text evidence="2">Belongs to the CSC1 (TC 1.A.17) family.</text>
</comment>